<name>A0A8K0CXC4_IGNLU</name>
<dbReference type="EMBL" id="VTPC01038459">
    <property type="protein sequence ID" value="KAF2891115.1"/>
    <property type="molecule type" value="Genomic_DNA"/>
</dbReference>
<dbReference type="PANTHER" id="PTHR35450:SF2">
    <property type="entry name" value="REVERSE TRANSCRIPTASE DOMAIN-CONTAINING PROTEIN"/>
    <property type="match status" value="1"/>
</dbReference>
<comment type="caution">
    <text evidence="1">The sequence shown here is derived from an EMBL/GenBank/DDBJ whole genome shotgun (WGS) entry which is preliminary data.</text>
</comment>
<accession>A0A8K0CXC4</accession>
<feature type="non-terminal residue" evidence="1">
    <location>
        <position position="1"/>
    </location>
</feature>
<gene>
    <name evidence="1" type="ORF">ILUMI_15058</name>
</gene>
<dbReference type="Proteomes" id="UP000801492">
    <property type="component" value="Unassembled WGS sequence"/>
</dbReference>
<evidence type="ECO:0000313" key="1">
    <source>
        <dbReference type="EMBL" id="KAF2891115.1"/>
    </source>
</evidence>
<sequence length="158" mass="17995">MLSIQQGKVSDKEFELEDGQISESLSKHESYKYLGQSRRLQHKAIKDKVSATYLQRVAPILKSKLNDRNTFKAINTFAAEGFVMAIQDQVVATRNYRQHILTEQIDDKCRKCHQSGETIQHIISGCSAVAQTKCLHRHNEIANIIHQAIAKKHQLILT</sequence>
<reference evidence="1" key="1">
    <citation type="submission" date="2019-08" db="EMBL/GenBank/DDBJ databases">
        <title>The genome of the North American firefly Photinus pyralis.</title>
        <authorList>
            <consortium name="Photinus pyralis genome working group"/>
            <person name="Fallon T.R."/>
            <person name="Sander Lower S.E."/>
            <person name="Weng J.-K."/>
        </authorList>
    </citation>
    <scope>NUCLEOTIDE SEQUENCE</scope>
    <source>
        <strain evidence="1">TRF0915ILg1</strain>
        <tissue evidence="1">Whole body</tissue>
    </source>
</reference>
<protein>
    <recommendedName>
        <fullName evidence="3">Reverse transcriptase</fullName>
    </recommendedName>
</protein>
<keyword evidence="2" id="KW-1185">Reference proteome</keyword>
<evidence type="ECO:0008006" key="3">
    <source>
        <dbReference type="Google" id="ProtNLM"/>
    </source>
</evidence>
<dbReference type="AlphaFoldDB" id="A0A8K0CXC4"/>
<dbReference type="OrthoDB" id="6772694at2759"/>
<dbReference type="PANTHER" id="PTHR35450">
    <property type="entry name" value="REVERSE TRANSCRIPTASE DOMAIN-CONTAINING PROTEIN"/>
    <property type="match status" value="1"/>
</dbReference>
<organism evidence="1 2">
    <name type="scientific">Ignelater luminosus</name>
    <name type="common">Cucubano</name>
    <name type="synonym">Pyrophorus luminosus</name>
    <dbReference type="NCBI Taxonomy" id="2038154"/>
    <lineage>
        <taxon>Eukaryota</taxon>
        <taxon>Metazoa</taxon>
        <taxon>Ecdysozoa</taxon>
        <taxon>Arthropoda</taxon>
        <taxon>Hexapoda</taxon>
        <taxon>Insecta</taxon>
        <taxon>Pterygota</taxon>
        <taxon>Neoptera</taxon>
        <taxon>Endopterygota</taxon>
        <taxon>Coleoptera</taxon>
        <taxon>Polyphaga</taxon>
        <taxon>Elateriformia</taxon>
        <taxon>Elateroidea</taxon>
        <taxon>Elateridae</taxon>
        <taxon>Agrypninae</taxon>
        <taxon>Pyrophorini</taxon>
        <taxon>Ignelater</taxon>
    </lineage>
</organism>
<proteinExistence type="predicted"/>
<evidence type="ECO:0000313" key="2">
    <source>
        <dbReference type="Proteomes" id="UP000801492"/>
    </source>
</evidence>